<dbReference type="Proteomes" id="UP000009046">
    <property type="component" value="Unassembled WGS sequence"/>
</dbReference>
<dbReference type="EMBL" id="AAZO01007270">
    <property type="status" value="NOT_ANNOTATED_CDS"/>
    <property type="molecule type" value="Genomic_DNA"/>
</dbReference>
<feature type="compositionally biased region" description="Basic and acidic residues" evidence="1">
    <location>
        <begin position="1152"/>
        <end position="1166"/>
    </location>
</feature>
<feature type="region of interest" description="Disordered" evidence="1">
    <location>
        <begin position="998"/>
        <end position="1115"/>
    </location>
</feature>
<dbReference type="EnsemblMetazoa" id="PHUM596760-RA">
    <property type="protein sequence ID" value="PHUM596760-PA"/>
    <property type="gene ID" value="PHUM596760"/>
</dbReference>
<accession>E0W2S4</accession>
<feature type="region of interest" description="Disordered" evidence="1">
    <location>
        <begin position="649"/>
        <end position="668"/>
    </location>
</feature>
<feature type="compositionally biased region" description="Basic and acidic residues" evidence="1">
    <location>
        <begin position="764"/>
        <end position="777"/>
    </location>
</feature>
<dbReference type="eggNOG" id="ENOG502SSWR">
    <property type="taxonomic scope" value="Eukaryota"/>
</dbReference>
<feature type="compositionally biased region" description="Polar residues" evidence="1">
    <location>
        <begin position="10"/>
        <end position="22"/>
    </location>
</feature>
<evidence type="ECO:0000313" key="4">
    <source>
        <dbReference type="Proteomes" id="UP000009046"/>
    </source>
</evidence>
<reference evidence="2" key="1">
    <citation type="submission" date="2007-04" db="EMBL/GenBank/DDBJ databases">
        <title>Annotation of Pediculus humanus corporis strain USDA.</title>
        <authorList>
            <person name="Kirkness E."/>
            <person name="Hannick L."/>
            <person name="Hass B."/>
            <person name="Bruggner R."/>
            <person name="Lawson D."/>
            <person name="Bidwell S."/>
            <person name="Joardar V."/>
            <person name="Caler E."/>
            <person name="Walenz B."/>
            <person name="Inman J."/>
            <person name="Schobel S."/>
            <person name="Galinsky K."/>
            <person name="Amedeo P."/>
            <person name="Strausberg R."/>
        </authorList>
    </citation>
    <scope>NUCLEOTIDE SEQUENCE</scope>
    <source>
        <strain evidence="2">USDA</strain>
    </source>
</reference>
<dbReference type="EMBL" id="DS235879">
    <property type="protein sequence ID" value="EEB19930.1"/>
    <property type="molecule type" value="Genomic_DNA"/>
</dbReference>
<sequence>MEQEPKSIVKESTPQQSSNIKSISDRDTKNENDDKCEKNKFKEFTSNGKEEEEEKEKEKESMNDNGNGNVESLPQITMPSFKKRVHSQRMPQRERPAVTPYEGDYDKKYSSDEDNVEYEVDEPEDVTERSNSSVTFSEDVYDSDVIEEMLQNQLRKPSQISLESRDLIDVPPLKGILKESKDKSSAINKKKGSLTTATTTPTTPTTTPTEPESLLITSSKDIAEEEEEEEKETKKLDVKKENEKQQISSESPTGDKIKSDVTGEENVMKILTTKPTHGIAIPQITQLSTTENDYDVATKTLRSINTQQITDYAATNNIGDVTTGKNDDVIEKVTKPLESLKDFADTVTILNVPSGHAIDNQILKVTEMKTLEISDEKSNENFSDRPQKIDDVTAIKTSGDEEMKGDKMPGDGVEMISTDEYPRLSVGDEVEEPGKDKMSAVILSLDDATEIAEKVVGDIVQEAENMIFQTKDDPKSDLTEDDIEKYQLPSAEETELSLSEKSEIDEEIKSTEVMSKTDPLTNDVSNVEKLLPAENVQKSLTAISPKEPEEISAEIKTYVSETENYNFTHRPHDEFDGANESIRVENPEMQKKNILEFSSVSSKVPDMKTPPDIIEKEKFFKETVRKLDSEVFGSSPTKFENLNLIEDVGVKPDDDDVPEMNENEKIDKTEEIFRGESSKEKFFKGFERDFVQDEKSSNFYPISEMNDSLGETFAPQNIPTEKLNLLSNITTGLSKSVKSSFGDLAGYSDVSNDKKDEEELAVESDVKDVESGYKETELSEESSDLVSRELGSPESPSKPRVIFRIESEDEGMSDADTDCPSRSEVYSPTNEFGEKIKKELKASFEKEQKKLEQRLNAMKGGIFDISRESLSRTKELVDERLRKISEIKPPKELDESVPTRPEKKKKSRGEEIKIGRFHITPALIDQVATREAELAEKIKTFRKINDDGDDETRRKGEEEMEKELSEKLTEADFEEVIRELKLEGLKTDVFFLPEDKEKKDKKEKTLKRVERRFERMASETLEKEKEESDSEEKLDEKREVEFQRMLSEMSNEEVAQSQNEYLQLWEDGGGLNSLTPTDDWESRDPDTPDNELEDDSQRIKTGKTETFNERERSQTRLYVKSSDDFTDNVIVRKKSRSGTYIAYTKNFDTQIVERENSESSPEETRDTSSSSSFQFDFKSLFSWSE</sequence>
<dbReference type="STRING" id="121224.E0W2S4"/>
<feature type="compositionally biased region" description="Polar residues" evidence="1">
    <location>
        <begin position="63"/>
        <end position="78"/>
    </location>
</feature>
<protein>
    <submittedName>
        <fullName evidence="2">DNA double-strand break repair Rad50 ATPase, putative</fullName>
    </submittedName>
</protein>
<proteinExistence type="predicted"/>
<feature type="region of interest" description="Disordered" evidence="1">
    <location>
        <begin position="736"/>
        <end position="830"/>
    </location>
</feature>
<gene>
    <name evidence="3" type="primary">8239664</name>
    <name evidence="2" type="ORF">Phum_PHUM596760</name>
</gene>
<feature type="compositionally biased region" description="Basic and acidic residues" evidence="1">
    <location>
        <begin position="23"/>
        <end position="43"/>
    </location>
</feature>
<evidence type="ECO:0000313" key="3">
    <source>
        <dbReference type="EnsemblMetazoa" id="PHUM596760-PA"/>
    </source>
</evidence>
<feature type="compositionally biased region" description="Acidic residues" evidence="1">
    <location>
        <begin position="112"/>
        <end position="125"/>
    </location>
</feature>
<dbReference type="InParanoid" id="E0W2S4"/>
<feature type="region of interest" description="Disordered" evidence="1">
    <location>
        <begin position="170"/>
        <end position="261"/>
    </location>
</feature>
<dbReference type="CTD" id="8239664"/>
<feature type="compositionally biased region" description="Low complexity" evidence="1">
    <location>
        <begin position="195"/>
        <end position="209"/>
    </location>
</feature>
<evidence type="ECO:0000313" key="2">
    <source>
        <dbReference type="EMBL" id="EEB19930.1"/>
    </source>
</evidence>
<keyword evidence="4" id="KW-1185">Reference proteome</keyword>
<name>E0W2S4_PEDHC</name>
<dbReference type="GeneID" id="8239664"/>
<evidence type="ECO:0000256" key="1">
    <source>
        <dbReference type="SAM" id="MobiDB-lite"/>
    </source>
</evidence>
<feature type="region of interest" description="Disordered" evidence="1">
    <location>
        <begin position="945"/>
        <end position="967"/>
    </location>
</feature>
<reference evidence="2" key="2">
    <citation type="submission" date="2007-04" db="EMBL/GenBank/DDBJ databases">
        <title>The genome of the human body louse.</title>
        <authorList>
            <consortium name="The Human Body Louse Genome Consortium"/>
            <person name="Kirkness E."/>
            <person name="Walenz B."/>
            <person name="Hass B."/>
            <person name="Bruggner R."/>
            <person name="Strausberg R."/>
        </authorList>
    </citation>
    <scope>NUCLEOTIDE SEQUENCE</scope>
    <source>
        <strain evidence="2">USDA</strain>
    </source>
</reference>
<feature type="region of interest" description="Disordered" evidence="1">
    <location>
        <begin position="887"/>
        <end position="911"/>
    </location>
</feature>
<dbReference type="KEGG" id="phu:Phum_PHUM596760"/>
<feature type="compositionally biased region" description="Basic and acidic residues" evidence="1">
    <location>
        <begin position="231"/>
        <end position="244"/>
    </location>
</feature>
<feature type="region of interest" description="Disordered" evidence="1">
    <location>
        <begin position="1"/>
        <end position="138"/>
    </location>
</feature>
<feature type="compositionally biased region" description="Acidic residues" evidence="1">
    <location>
        <begin position="807"/>
        <end position="817"/>
    </location>
</feature>
<feature type="region of interest" description="Disordered" evidence="1">
    <location>
        <begin position="1152"/>
        <end position="1172"/>
    </location>
</feature>
<dbReference type="VEuPathDB" id="VectorBase:PHUM596760"/>
<dbReference type="AlphaFoldDB" id="E0W2S4"/>
<reference evidence="3" key="3">
    <citation type="submission" date="2020-05" db="UniProtKB">
        <authorList>
            <consortium name="EnsemblMetazoa"/>
        </authorList>
    </citation>
    <scope>IDENTIFICATION</scope>
    <source>
        <strain evidence="3">USDA</strain>
    </source>
</reference>
<dbReference type="RefSeq" id="XP_002432668.1">
    <property type="nucleotide sequence ID" value="XM_002432623.1"/>
</dbReference>
<dbReference type="OrthoDB" id="6784861at2759"/>
<organism>
    <name type="scientific">Pediculus humanus subsp. corporis</name>
    <name type="common">Body louse</name>
    <dbReference type="NCBI Taxonomy" id="121224"/>
    <lineage>
        <taxon>Eukaryota</taxon>
        <taxon>Metazoa</taxon>
        <taxon>Ecdysozoa</taxon>
        <taxon>Arthropoda</taxon>
        <taxon>Hexapoda</taxon>
        <taxon>Insecta</taxon>
        <taxon>Pterygota</taxon>
        <taxon>Neoptera</taxon>
        <taxon>Paraneoptera</taxon>
        <taxon>Psocodea</taxon>
        <taxon>Troctomorpha</taxon>
        <taxon>Phthiraptera</taxon>
        <taxon>Anoplura</taxon>
        <taxon>Pediculidae</taxon>
        <taxon>Pediculus</taxon>
    </lineage>
</organism>
<feature type="compositionally biased region" description="Basic and acidic residues" evidence="1">
    <location>
        <begin position="1095"/>
        <end position="1114"/>
    </location>
</feature>
<dbReference type="HOGENOM" id="CLU_272531_0_0_1"/>
<feature type="compositionally biased region" description="Basic and acidic residues" evidence="1">
    <location>
        <begin position="998"/>
        <end position="1026"/>
    </location>
</feature>